<gene>
    <name evidence="1" type="ORF">CLO192961_LOCUS252236</name>
</gene>
<evidence type="ECO:0000313" key="1">
    <source>
        <dbReference type="EMBL" id="VUC29183.1"/>
    </source>
</evidence>
<comment type="caution">
    <text evidence="1">The sequence shown here is derived from an EMBL/GenBank/DDBJ whole genome shotgun (WGS) entry which is preliminary data.</text>
</comment>
<protein>
    <submittedName>
        <fullName evidence="1">Uncharacterized protein</fullName>
    </submittedName>
</protein>
<name>A0ABY6UDD2_BIOOC</name>
<evidence type="ECO:0000313" key="2">
    <source>
        <dbReference type="Proteomes" id="UP000766486"/>
    </source>
</evidence>
<accession>A0ABY6UDD2</accession>
<proteinExistence type="predicted"/>
<sequence length="516" mass="59608">MFLPLEVIDNIVFSFLRPVWESEHRVNNTQWIDGRLFKTNRATDKLGISHRIAFDVEAVCNARLVSLAWYHSATKLLQKHNAWRLDLDSEHSLAKVTQLCINEVGAGRLLPTRDIVRRLRIPPTRTSMAPKRIEYDEVDGRPTEEELLQWPKDSAVAYRRFRLACITDVNGEEARERSMAMKEVYSTLRRFFKSPVHVESFEMALPEASVIHRHQCAESHIFDIIRGLSQQVEYGFQTEAFAYLQDLRIFVPGTYNIKDYLFGMSQTARDRLKNLFIGITDATGAAGCLEYKNPYRHGRGDLDGTDHDSQWTAPFNPPSRLQLYRPNRRYQDNLWEFVSSCNNLVSLGVMATHYLDLRNVKWENASGLNDLSELYLSRVYVDMESILRLLLPKNWDGTAPATVQNLTLEEVKIHQDGGTWCQVTDFLWENCTNLKHLSLSRLSYFYDHARFWRPDETINGCERIIATSSEEDIDSIRRIVGRFLEGDGGIVGCDWVYYTMAAGLGYDRLDCGWNPR</sequence>
<organism evidence="1 2">
    <name type="scientific">Bionectria ochroleuca</name>
    <name type="common">Gliocladium roseum</name>
    <dbReference type="NCBI Taxonomy" id="29856"/>
    <lineage>
        <taxon>Eukaryota</taxon>
        <taxon>Fungi</taxon>
        <taxon>Dikarya</taxon>
        <taxon>Ascomycota</taxon>
        <taxon>Pezizomycotina</taxon>
        <taxon>Sordariomycetes</taxon>
        <taxon>Hypocreomycetidae</taxon>
        <taxon>Hypocreales</taxon>
        <taxon>Bionectriaceae</taxon>
        <taxon>Clonostachys</taxon>
    </lineage>
</organism>
<keyword evidence="2" id="KW-1185">Reference proteome</keyword>
<reference evidence="1 2" key="1">
    <citation type="submission" date="2019-06" db="EMBL/GenBank/DDBJ databases">
        <authorList>
            <person name="Broberg M."/>
        </authorList>
    </citation>
    <scope>NUCLEOTIDE SEQUENCE [LARGE SCALE GENOMIC DNA]</scope>
</reference>
<dbReference type="Proteomes" id="UP000766486">
    <property type="component" value="Unassembled WGS sequence"/>
</dbReference>
<dbReference type="EMBL" id="CABFNS010000798">
    <property type="protein sequence ID" value="VUC29183.1"/>
    <property type="molecule type" value="Genomic_DNA"/>
</dbReference>